<proteinExistence type="predicted"/>
<organism evidence="1 2">
    <name type="scientific">Melia azedarach</name>
    <name type="common">Chinaberry tree</name>
    <dbReference type="NCBI Taxonomy" id="155640"/>
    <lineage>
        <taxon>Eukaryota</taxon>
        <taxon>Viridiplantae</taxon>
        <taxon>Streptophyta</taxon>
        <taxon>Embryophyta</taxon>
        <taxon>Tracheophyta</taxon>
        <taxon>Spermatophyta</taxon>
        <taxon>Magnoliopsida</taxon>
        <taxon>eudicotyledons</taxon>
        <taxon>Gunneridae</taxon>
        <taxon>Pentapetalae</taxon>
        <taxon>rosids</taxon>
        <taxon>malvids</taxon>
        <taxon>Sapindales</taxon>
        <taxon>Meliaceae</taxon>
        <taxon>Melia</taxon>
    </lineage>
</organism>
<accession>A0ACC1Z3F4</accession>
<dbReference type="EMBL" id="CM051394">
    <property type="protein sequence ID" value="KAJ4729979.1"/>
    <property type="molecule type" value="Genomic_DNA"/>
</dbReference>
<keyword evidence="2" id="KW-1185">Reference proteome</keyword>
<protein>
    <submittedName>
        <fullName evidence="1">Cysteine-rich repeat secretory protein</fullName>
    </submittedName>
</protein>
<dbReference type="Proteomes" id="UP001164539">
    <property type="component" value="Chromosome 1"/>
</dbReference>
<reference evidence="1 2" key="1">
    <citation type="journal article" date="2023" name="Science">
        <title>Complex scaffold remodeling in plant triterpene biosynthesis.</title>
        <authorList>
            <person name="De La Pena R."/>
            <person name="Hodgson H."/>
            <person name="Liu J.C."/>
            <person name="Stephenson M.J."/>
            <person name="Martin A.C."/>
            <person name="Owen C."/>
            <person name="Harkess A."/>
            <person name="Leebens-Mack J."/>
            <person name="Jimenez L.E."/>
            <person name="Osbourn A."/>
            <person name="Sattely E.S."/>
        </authorList>
    </citation>
    <scope>NUCLEOTIDE SEQUENCE [LARGE SCALE GENOMIC DNA]</scope>
    <source>
        <strain evidence="2">cv. JPN11</strain>
        <tissue evidence="1">Leaf</tissue>
    </source>
</reference>
<name>A0ACC1Z3F4_MELAZ</name>
<evidence type="ECO:0000313" key="2">
    <source>
        <dbReference type="Proteomes" id="UP001164539"/>
    </source>
</evidence>
<sequence length="240" mass="26542">MWNPKSVLSLLLFSLFVHVALSDEPLYHYCFGQENYTAYSPFQSNLNDLLHTLSTKVPPTGFGLGSYGQSRNRVNGLALCRGDVSSSSCKTCVVDAGKELRERCPKEKGAIIWYDNCLLKYSNVDFFGDIDNQNKFYMYNVQDVEHPASFNRKVKRLLSSLSYKANATPKLYATGELELGASKKLYGLAQCTRDLSGADCRKCLDGAISELPSCCGGKQGGRVVGGSCNVRYELYPFVDA</sequence>
<evidence type="ECO:0000313" key="1">
    <source>
        <dbReference type="EMBL" id="KAJ4729979.1"/>
    </source>
</evidence>
<comment type="caution">
    <text evidence="1">The sequence shown here is derived from an EMBL/GenBank/DDBJ whole genome shotgun (WGS) entry which is preliminary data.</text>
</comment>
<gene>
    <name evidence="1" type="ORF">OWV82_002673</name>
</gene>